<dbReference type="InterPro" id="IPR028082">
    <property type="entry name" value="Peripla_BP_I"/>
</dbReference>
<feature type="domain" description="G-protein coupled receptors family 3 profile" evidence="10">
    <location>
        <begin position="158"/>
        <end position="431"/>
    </location>
</feature>
<dbReference type="PANTHER" id="PTHR10519:SF20">
    <property type="entry name" value="G-PROTEIN COUPLED RECEPTOR 156-RELATED"/>
    <property type="match status" value="1"/>
</dbReference>
<dbReference type="PANTHER" id="PTHR10519">
    <property type="entry name" value="GABA-B RECEPTOR"/>
    <property type="match status" value="1"/>
</dbReference>
<dbReference type="InterPro" id="IPR002455">
    <property type="entry name" value="GPCR3_GABA-B"/>
</dbReference>
<evidence type="ECO:0000256" key="3">
    <source>
        <dbReference type="ARBA" id="ARBA00022989"/>
    </source>
</evidence>
<dbReference type="Pfam" id="PF00003">
    <property type="entry name" value="7tm_3"/>
    <property type="match status" value="1"/>
</dbReference>
<dbReference type="PROSITE" id="PS50259">
    <property type="entry name" value="G_PROTEIN_RECEP_F3_4"/>
    <property type="match status" value="1"/>
</dbReference>
<keyword evidence="7" id="KW-0325">Glycoprotein</keyword>
<keyword evidence="5 9" id="KW-0472">Membrane</keyword>
<accession>A0AAN0JB54</accession>
<dbReference type="EnsemblMetazoa" id="XM_019998369.1">
    <property type="protein sequence ID" value="XP_019853928.1"/>
    <property type="gene ID" value="LOC100641214"/>
</dbReference>
<protein>
    <recommendedName>
        <fullName evidence="10">G-protein coupled receptors family 3 profile domain-containing protein</fullName>
    </recommendedName>
</protein>
<dbReference type="KEGG" id="aqu:100641214"/>
<evidence type="ECO:0000256" key="5">
    <source>
        <dbReference type="ARBA" id="ARBA00023136"/>
    </source>
</evidence>
<keyword evidence="8" id="KW-0807">Transducer</keyword>
<feature type="transmembrane region" description="Helical" evidence="9">
    <location>
        <begin position="375"/>
        <end position="395"/>
    </location>
</feature>
<reference evidence="11" key="2">
    <citation type="submission" date="2024-06" db="UniProtKB">
        <authorList>
            <consortium name="EnsemblMetazoa"/>
        </authorList>
    </citation>
    <scope>IDENTIFICATION</scope>
</reference>
<evidence type="ECO:0000256" key="7">
    <source>
        <dbReference type="ARBA" id="ARBA00023180"/>
    </source>
</evidence>
<dbReference type="Gene3D" id="3.40.50.2300">
    <property type="match status" value="2"/>
</dbReference>
<keyword evidence="2 9" id="KW-0812">Transmembrane</keyword>
<feature type="transmembrane region" description="Helical" evidence="9">
    <location>
        <begin position="401"/>
        <end position="428"/>
    </location>
</feature>
<keyword evidence="6" id="KW-0675">Receptor</keyword>
<evidence type="ECO:0000256" key="9">
    <source>
        <dbReference type="SAM" id="Phobius"/>
    </source>
</evidence>
<feature type="transmembrane region" description="Helical" evidence="9">
    <location>
        <begin position="237"/>
        <end position="257"/>
    </location>
</feature>
<dbReference type="SUPFAM" id="SSF53822">
    <property type="entry name" value="Periplasmic binding protein-like I"/>
    <property type="match status" value="1"/>
</dbReference>
<evidence type="ECO:0000313" key="11">
    <source>
        <dbReference type="EnsemblMetazoa" id="XP_019853928.1"/>
    </source>
</evidence>
<dbReference type="GO" id="GO:0007214">
    <property type="term" value="P:gamma-aminobutyric acid signaling pathway"/>
    <property type="evidence" value="ECO:0007669"/>
    <property type="project" value="TreeGrafter"/>
</dbReference>
<keyword evidence="12" id="KW-1185">Reference proteome</keyword>
<feature type="transmembrane region" description="Helical" evidence="9">
    <location>
        <begin position="156"/>
        <end position="183"/>
    </location>
</feature>
<feature type="transmembrane region" description="Helical" evidence="9">
    <location>
        <begin position="195"/>
        <end position="217"/>
    </location>
</feature>
<keyword evidence="4" id="KW-0297">G-protein coupled receptor</keyword>
<evidence type="ECO:0000256" key="4">
    <source>
        <dbReference type="ARBA" id="ARBA00023040"/>
    </source>
</evidence>
<evidence type="ECO:0000256" key="2">
    <source>
        <dbReference type="ARBA" id="ARBA00022692"/>
    </source>
</evidence>
<organism evidence="11 12">
    <name type="scientific">Amphimedon queenslandica</name>
    <name type="common">Sponge</name>
    <dbReference type="NCBI Taxonomy" id="400682"/>
    <lineage>
        <taxon>Eukaryota</taxon>
        <taxon>Metazoa</taxon>
        <taxon>Porifera</taxon>
        <taxon>Demospongiae</taxon>
        <taxon>Heteroscleromorpha</taxon>
        <taxon>Haplosclerida</taxon>
        <taxon>Niphatidae</taxon>
        <taxon>Amphimedon</taxon>
    </lineage>
</organism>
<dbReference type="Proteomes" id="UP000007879">
    <property type="component" value="Unassembled WGS sequence"/>
</dbReference>
<dbReference type="AlphaFoldDB" id="A0AAN0JB54"/>
<name>A0AAN0JB54_AMPQE</name>
<dbReference type="RefSeq" id="XP_019853928.1">
    <property type="nucleotide sequence ID" value="XM_019998369.1"/>
</dbReference>
<sequence>MYENLTALAISGVAFDGVWTIAIALDIASKKILSRNESGCENVPGDIVPLEQFNYTNMKLGCILRQSFSEVNFLGVTGQIKFNRYGSRNDNVILYQQYRVINGEVGRYFIGYVTFETPWKEGFFEFATGESMGTLWSDGVLPYDGFPVIGITTNSIALVVIYDIVAGIGIIFAIVCFIFNIIFRKKRIVKLTSPNLNHIIILGSVLLYISVIFYSISSMNKTIQSTFCNIRVWLFSLGYNLCFGVILSKTWRVYYIFNNPKPKKKGVKDWVLLFIILLIIAIDIIIILVGSTVPQSRLTSFEVVDSGNPQEINEDEKFQNNFILVCNTRVGTLIWLGISFGYKGILQVLAIFMAFHTRHVKIKILNESKETAAFIYINSIILVLLIVTEFTLSIYHNTYAALFGLGLLIEASLFLGLIFIPKMVYLYLDPKGEKIFAQSGAKSGSHVNAIANDNTIDNSSEETITNLQKRVKELKQKLKELS</sequence>
<keyword evidence="3 9" id="KW-1133">Transmembrane helix</keyword>
<dbReference type="GeneID" id="100641214"/>
<proteinExistence type="predicted"/>
<dbReference type="PRINTS" id="PR01176">
    <property type="entry name" value="GABABRECEPTR"/>
</dbReference>
<dbReference type="GO" id="GO:0038039">
    <property type="term" value="C:G protein-coupled receptor heterodimeric complex"/>
    <property type="evidence" value="ECO:0007669"/>
    <property type="project" value="TreeGrafter"/>
</dbReference>
<dbReference type="InterPro" id="IPR017978">
    <property type="entry name" value="GPCR_3_C"/>
</dbReference>
<comment type="subcellular location">
    <subcellularLocation>
        <location evidence="1">Membrane</location>
        <topology evidence="1">Multi-pass membrane protein</topology>
    </subcellularLocation>
</comment>
<evidence type="ECO:0000259" key="10">
    <source>
        <dbReference type="PROSITE" id="PS50259"/>
    </source>
</evidence>
<dbReference type="CDD" id="cd15047">
    <property type="entry name" value="7tmC_GABA-B-like"/>
    <property type="match status" value="1"/>
</dbReference>
<reference evidence="12" key="1">
    <citation type="journal article" date="2010" name="Nature">
        <title>The Amphimedon queenslandica genome and the evolution of animal complexity.</title>
        <authorList>
            <person name="Srivastava M."/>
            <person name="Simakov O."/>
            <person name="Chapman J."/>
            <person name="Fahey B."/>
            <person name="Gauthier M.E."/>
            <person name="Mitros T."/>
            <person name="Richards G.S."/>
            <person name="Conaco C."/>
            <person name="Dacre M."/>
            <person name="Hellsten U."/>
            <person name="Larroux C."/>
            <person name="Putnam N.H."/>
            <person name="Stanke M."/>
            <person name="Adamska M."/>
            <person name="Darling A."/>
            <person name="Degnan S.M."/>
            <person name="Oakley T.H."/>
            <person name="Plachetzki D.C."/>
            <person name="Zhai Y."/>
            <person name="Adamski M."/>
            <person name="Calcino A."/>
            <person name="Cummins S.F."/>
            <person name="Goodstein D.M."/>
            <person name="Harris C."/>
            <person name="Jackson D.J."/>
            <person name="Leys S.P."/>
            <person name="Shu S."/>
            <person name="Woodcroft B.J."/>
            <person name="Vervoort M."/>
            <person name="Kosik K.S."/>
            <person name="Manning G."/>
            <person name="Degnan B.M."/>
            <person name="Rokhsar D.S."/>
        </authorList>
    </citation>
    <scope>NUCLEOTIDE SEQUENCE [LARGE SCALE GENOMIC DNA]</scope>
</reference>
<feature type="transmembrane region" description="Helical" evidence="9">
    <location>
        <begin position="269"/>
        <end position="290"/>
    </location>
</feature>
<evidence type="ECO:0000256" key="6">
    <source>
        <dbReference type="ARBA" id="ARBA00023170"/>
    </source>
</evidence>
<evidence type="ECO:0000256" key="8">
    <source>
        <dbReference type="ARBA" id="ARBA00023224"/>
    </source>
</evidence>
<evidence type="ECO:0000256" key="1">
    <source>
        <dbReference type="ARBA" id="ARBA00004141"/>
    </source>
</evidence>
<dbReference type="GO" id="GO:0004965">
    <property type="term" value="F:G protein-coupled GABA receptor activity"/>
    <property type="evidence" value="ECO:0007669"/>
    <property type="project" value="InterPro"/>
</dbReference>
<evidence type="ECO:0000313" key="12">
    <source>
        <dbReference type="Proteomes" id="UP000007879"/>
    </source>
</evidence>
<feature type="transmembrane region" description="Helical" evidence="9">
    <location>
        <begin position="333"/>
        <end position="355"/>
    </location>
</feature>